<dbReference type="InterPro" id="IPR051185">
    <property type="entry name" value="ASPM"/>
</dbReference>
<evidence type="ECO:0000313" key="6">
    <source>
        <dbReference type="Proteomes" id="UP000694545"/>
    </source>
</evidence>
<dbReference type="InterPro" id="IPR027417">
    <property type="entry name" value="P-loop_NTPase"/>
</dbReference>
<dbReference type="Gene3D" id="1.20.5.190">
    <property type="match status" value="2"/>
</dbReference>
<dbReference type="GO" id="GO:0007051">
    <property type="term" value="P:spindle organization"/>
    <property type="evidence" value="ECO:0007669"/>
    <property type="project" value="TreeGrafter"/>
</dbReference>
<comment type="subcellular location">
    <subcellularLocation>
        <location evidence="1">Cytoplasm</location>
    </subcellularLocation>
</comment>
<evidence type="ECO:0000256" key="4">
    <source>
        <dbReference type="ARBA" id="ARBA00022860"/>
    </source>
</evidence>
<evidence type="ECO:0000256" key="1">
    <source>
        <dbReference type="ARBA" id="ARBA00004496"/>
    </source>
</evidence>
<evidence type="ECO:0000256" key="2">
    <source>
        <dbReference type="ARBA" id="ARBA00022490"/>
    </source>
</evidence>
<reference evidence="5" key="2">
    <citation type="submission" date="2025-09" db="UniProtKB">
        <authorList>
            <consortium name="Ensembl"/>
        </authorList>
    </citation>
    <scope>IDENTIFICATION</scope>
</reference>
<dbReference type="PANTHER" id="PTHR22706:SF1">
    <property type="entry name" value="ASSEMBLY FACTOR FOR SPINDLE MICROTUBULES"/>
    <property type="match status" value="1"/>
</dbReference>
<keyword evidence="3" id="KW-0677">Repeat</keyword>
<accession>A0A8D2LSM1</accession>
<dbReference type="PANTHER" id="PTHR22706">
    <property type="entry name" value="ASSEMBLY FACTOR FOR SPINDLE MICROTUBULES"/>
    <property type="match status" value="1"/>
</dbReference>
<dbReference type="Pfam" id="PF00612">
    <property type="entry name" value="IQ"/>
    <property type="match status" value="4"/>
</dbReference>
<dbReference type="GO" id="GO:0000922">
    <property type="term" value="C:spindle pole"/>
    <property type="evidence" value="ECO:0007669"/>
    <property type="project" value="TreeGrafter"/>
</dbReference>
<dbReference type="CDD" id="cd23767">
    <property type="entry name" value="IQCD"/>
    <property type="match status" value="1"/>
</dbReference>
<evidence type="ECO:0000256" key="3">
    <source>
        <dbReference type="ARBA" id="ARBA00022737"/>
    </source>
</evidence>
<dbReference type="GO" id="GO:0005737">
    <property type="term" value="C:cytoplasm"/>
    <property type="evidence" value="ECO:0007669"/>
    <property type="project" value="UniProtKB-SubCell"/>
</dbReference>
<dbReference type="GO" id="GO:0000278">
    <property type="term" value="P:mitotic cell cycle"/>
    <property type="evidence" value="ECO:0007669"/>
    <property type="project" value="TreeGrafter"/>
</dbReference>
<evidence type="ECO:0000313" key="5">
    <source>
        <dbReference type="Ensembl" id="ENSVKKP00000026100.1"/>
    </source>
</evidence>
<dbReference type="Proteomes" id="UP000694545">
    <property type="component" value="Unplaced"/>
</dbReference>
<reference evidence="5" key="1">
    <citation type="submission" date="2025-08" db="UniProtKB">
        <authorList>
            <consortium name="Ensembl"/>
        </authorList>
    </citation>
    <scope>IDENTIFICATION</scope>
</reference>
<dbReference type="SMART" id="SM00015">
    <property type="entry name" value="IQ"/>
    <property type="match status" value="4"/>
</dbReference>
<dbReference type="AlphaFoldDB" id="A0A8D2LSM1"/>
<keyword evidence="6" id="KW-1185">Reference proteome</keyword>
<sequence length="153" mass="17249">QPAEACKAGRAGKELEGQERTVAGRWAATTIQASWRGFLVRRQIATENAAASTIQAAWRRFITREYLAMQRDQADRERATVVLQAHYRGYVVRRTLRECSRAATTIQAHWRGYCVRRVTYLHAHVSPAECPCDALDCSSHQAQLVRPSSKPPV</sequence>
<dbReference type="InterPro" id="IPR000048">
    <property type="entry name" value="IQ_motif_EF-hand-BS"/>
</dbReference>
<dbReference type="SUPFAM" id="SSF52540">
    <property type="entry name" value="P-loop containing nucleoside triphosphate hydrolases"/>
    <property type="match status" value="2"/>
</dbReference>
<keyword evidence="2" id="KW-0963">Cytoplasm</keyword>
<proteinExistence type="predicted"/>
<protein>
    <recommendedName>
        <fullName evidence="7">Abnormal spindle-like microcephaly-associated protein</fullName>
    </recommendedName>
</protein>
<dbReference type="GO" id="GO:0051295">
    <property type="term" value="P:establishment of meiotic spindle localization"/>
    <property type="evidence" value="ECO:0007669"/>
    <property type="project" value="TreeGrafter"/>
</dbReference>
<name>A0A8D2LSM1_VARKO</name>
<organism evidence="5 6">
    <name type="scientific">Varanus komodoensis</name>
    <name type="common">Komodo dragon</name>
    <dbReference type="NCBI Taxonomy" id="61221"/>
    <lineage>
        <taxon>Eukaryota</taxon>
        <taxon>Metazoa</taxon>
        <taxon>Chordata</taxon>
        <taxon>Craniata</taxon>
        <taxon>Vertebrata</taxon>
        <taxon>Euteleostomi</taxon>
        <taxon>Lepidosauria</taxon>
        <taxon>Squamata</taxon>
        <taxon>Bifurcata</taxon>
        <taxon>Unidentata</taxon>
        <taxon>Episquamata</taxon>
        <taxon>Toxicofera</taxon>
        <taxon>Anguimorpha</taxon>
        <taxon>Paleoanguimorpha</taxon>
        <taxon>Varanoidea</taxon>
        <taxon>Varanidae</taxon>
        <taxon>Varanus</taxon>
    </lineage>
</organism>
<keyword evidence="4" id="KW-0112">Calmodulin-binding</keyword>
<dbReference type="GO" id="GO:0005516">
    <property type="term" value="F:calmodulin binding"/>
    <property type="evidence" value="ECO:0007669"/>
    <property type="project" value="UniProtKB-KW"/>
</dbReference>
<evidence type="ECO:0008006" key="7">
    <source>
        <dbReference type="Google" id="ProtNLM"/>
    </source>
</evidence>
<dbReference type="PROSITE" id="PS50096">
    <property type="entry name" value="IQ"/>
    <property type="match status" value="4"/>
</dbReference>
<dbReference type="Ensembl" id="ENSVKKT00000026737.1">
    <property type="protein sequence ID" value="ENSVKKP00000026100.1"/>
    <property type="gene ID" value="ENSVKKG00000017080.1"/>
</dbReference>